<dbReference type="InterPro" id="IPR021994">
    <property type="entry name" value="DUF3592"/>
</dbReference>
<feature type="transmembrane region" description="Helical" evidence="1">
    <location>
        <begin position="51"/>
        <end position="74"/>
    </location>
</feature>
<protein>
    <recommendedName>
        <fullName evidence="2">DUF3592 domain-containing protein</fullName>
    </recommendedName>
</protein>
<feature type="transmembrane region" description="Helical" evidence="1">
    <location>
        <begin position="161"/>
        <end position="181"/>
    </location>
</feature>
<organism evidence="3 4">
    <name type="scientific">Ruminococcus flavefaciens</name>
    <dbReference type="NCBI Taxonomy" id="1265"/>
    <lineage>
        <taxon>Bacteria</taxon>
        <taxon>Bacillati</taxon>
        <taxon>Bacillota</taxon>
        <taxon>Clostridia</taxon>
        <taxon>Eubacteriales</taxon>
        <taxon>Oscillospiraceae</taxon>
        <taxon>Ruminococcus</taxon>
    </lineage>
</organism>
<gene>
    <name evidence="3" type="ORF">SAMN02910280_0986</name>
</gene>
<accession>A0A1K1M9X6</accession>
<feature type="domain" description="DUF3592" evidence="2">
    <location>
        <begin position="85"/>
        <end position="152"/>
    </location>
</feature>
<evidence type="ECO:0000313" key="4">
    <source>
        <dbReference type="Proteomes" id="UP000183461"/>
    </source>
</evidence>
<dbReference type="Pfam" id="PF12158">
    <property type="entry name" value="DUF3592"/>
    <property type="match status" value="1"/>
</dbReference>
<evidence type="ECO:0000313" key="3">
    <source>
        <dbReference type="EMBL" id="SFW19907.1"/>
    </source>
</evidence>
<keyword evidence="1" id="KW-1133">Transmembrane helix</keyword>
<keyword evidence="1" id="KW-0472">Membrane</keyword>
<dbReference type="Proteomes" id="UP000183461">
    <property type="component" value="Unassembled WGS sequence"/>
</dbReference>
<keyword evidence="1" id="KW-0812">Transmembrane</keyword>
<sequence length="199" mass="22920">MDYNFNNDNRDDFTLKREAMVDKFREKNDLETRAQESLKANKAFMKLRIRICFLFILGGLAFFILGMVQVGLLIKSKHECTVLVKGRVYSFDVSTSMSDEDSSPSYAPVFSYEYNGEELFYEGDTYSDKGRLYVGQEVDVYVDPDKPDHVYVPAYKAKKSAPIVFIIIGLILSVGPVVYSINDYRSVERYWENEKSKAL</sequence>
<reference evidence="4" key="1">
    <citation type="submission" date="2016-11" db="EMBL/GenBank/DDBJ databases">
        <authorList>
            <person name="Varghese N."/>
            <person name="Submissions S."/>
        </authorList>
    </citation>
    <scope>NUCLEOTIDE SEQUENCE [LARGE SCALE GENOMIC DNA]</scope>
    <source>
        <strain evidence="4">YL228</strain>
    </source>
</reference>
<dbReference type="AlphaFoldDB" id="A0A1K1M9X6"/>
<dbReference type="RefSeq" id="WP_072299369.1">
    <property type="nucleotide sequence ID" value="NZ_FPIP01000002.1"/>
</dbReference>
<evidence type="ECO:0000256" key="1">
    <source>
        <dbReference type="SAM" id="Phobius"/>
    </source>
</evidence>
<proteinExistence type="predicted"/>
<evidence type="ECO:0000259" key="2">
    <source>
        <dbReference type="Pfam" id="PF12158"/>
    </source>
</evidence>
<dbReference type="EMBL" id="FPIP01000002">
    <property type="protein sequence ID" value="SFW19907.1"/>
    <property type="molecule type" value="Genomic_DNA"/>
</dbReference>
<name>A0A1K1M9X6_RUMFL</name>